<evidence type="ECO:0000256" key="1">
    <source>
        <dbReference type="SAM" id="MobiDB-lite"/>
    </source>
</evidence>
<dbReference type="EMBL" id="JADGJD010000246">
    <property type="protein sequence ID" value="KAJ3053002.1"/>
    <property type="molecule type" value="Genomic_DNA"/>
</dbReference>
<sequence>MTSKDDFLAIIDQEEGELLITSIIEDILQRSHDVLFEKHIESQVLPYAVDFAKKTVLGIVEWEFFKRDPGLIDPMTWEPDDEPHPVPTDSWARGAIPVKKAPPAPAKPEKKPAAATTVQSSPSETSLAPEENDSDSVIGEREGSLRGMETGMSELRSARPSVSQAPVKASAASLSSKKASQPSLSSSRTIRKPYRPPSSRRQTFGEGTKQYEAPLSAVQIAEMAIQEENKRTLARIHGTEKEGSRPEIAFDSDGRIIPVKRLVPAKSGVP</sequence>
<feature type="compositionally biased region" description="Polar residues" evidence="1">
    <location>
        <begin position="116"/>
        <end position="126"/>
    </location>
</feature>
<reference evidence="2" key="1">
    <citation type="submission" date="2020-05" db="EMBL/GenBank/DDBJ databases">
        <title>Phylogenomic resolution of chytrid fungi.</title>
        <authorList>
            <person name="Stajich J.E."/>
            <person name="Amses K."/>
            <person name="Simmons R."/>
            <person name="Seto K."/>
            <person name="Myers J."/>
            <person name="Bonds A."/>
            <person name="Quandt C.A."/>
            <person name="Barry K."/>
            <person name="Liu P."/>
            <person name="Grigoriev I."/>
            <person name="Longcore J.E."/>
            <person name="James T.Y."/>
        </authorList>
    </citation>
    <scope>NUCLEOTIDE SEQUENCE</scope>
    <source>
        <strain evidence="2">JEL0318</strain>
    </source>
</reference>
<gene>
    <name evidence="2" type="ORF">HK097_005229</name>
</gene>
<protein>
    <submittedName>
        <fullName evidence="2">Uncharacterized protein</fullName>
    </submittedName>
</protein>
<dbReference type="PANTHER" id="PTHR34438">
    <property type="entry name" value="SI:DKEY-97L20.6"/>
    <property type="match status" value="1"/>
</dbReference>
<comment type="caution">
    <text evidence="2">The sequence shown here is derived from an EMBL/GenBank/DDBJ whole genome shotgun (WGS) entry which is preliminary data.</text>
</comment>
<proteinExistence type="predicted"/>
<feature type="region of interest" description="Disordered" evidence="1">
    <location>
        <begin position="77"/>
        <end position="211"/>
    </location>
</feature>
<dbReference type="PANTHER" id="PTHR34438:SF1">
    <property type="entry name" value="CHROMOSOME 2 OPEN READING FRAME 81"/>
    <property type="match status" value="1"/>
</dbReference>
<dbReference type="AlphaFoldDB" id="A0AAD5X397"/>
<accession>A0AAD5X397</accession>
<name>A0AAD5X397_9FUNG</name>
<feature type="non-terminal residue" evidence="2">
    <location>
        <position position="1"/>
    </location>
</feature>
<dbReference type="InterPro" id="IPR028042">
    <property type="entry name" value="DUF4639"/>
</dbReference>
<evidence type="ECO:0000313" key="3">
    <source>
        <dbReference type="Proteomes" id="UP001212841"/>
    </source>
</evidence>
<dbReference type="Proteomes" id="UP001212841">
    <property type="component" value="Unassembled WGS sequence"/>
</dbReference>
<dbReference type="Pfam" id="PF15479">
    <property type="entry name" value="DUF4639"/>
    <property type="match status" value="1"/>
</dbReference>
<evidence type="ECO:0000313" key="2">
    <source>
        <dbReference type="EMBL" id="KAJ3053002.1"/>
    </source>
</evidence>
<keyword evidence="3" id="KW-1185">Reference proteome</keyword>
<feature type="compositionally biased region" description="Low complexity" evidence="1">
    <location>
        <begin position="165"/>
        <end position="187"/>
    </location>
</feature>
<organism evidence="2 3">
    <name type="scientific">Rhizophlyctis rosea</name>
    <dbReference type="NCBI Taxonomy" id="64517"/>
    <lineage>
        <taxon>Eukaryota</taxon>
        <taxon>Fungi</taxon>
        <taxon>Fungi incertae sedis</taxon>
        <taxon>Chytridiomycota</taxon>
        <taxon>Chytridiomycota incertae sedis</taxon>
        <taxon>Chytridiomycetes</taxon>
        <taxon>Rhizophlyctidales</taxon>
        <taxon>Rhizophlyctidaceae</taxon>
        <taxon>Rhizophlyctis</taxon>
    </lineage>
</organism>